<evidence type="ECO:0000313" key="5">
    <source>
        <dbReference type="EMBL" id="MBW4467519.1"/>
    </source>
</evidence>
<dbReference type="GO" id="GO:0003677">
    <property type="term" value="F:DNA binding"/>
    <property type="evidence" value="ECO:0007669"/>
    <property type="project" value="UniProtKB-KW"/>
</dbReference>
<dbReference type="InterPro" id="IPR029016">
    <property type="entry name" value="GAF-like_dom_sf"/>
</dbReference>
<evidence type="ECO:0000259" key="4">
    <source>
        <dbReference type="PROSITE" id="PS50043"/>
    </source>
</evidence>
<dbReference type="EMBL" id="JAHHHV010000077">
    <property type="protein sequence ID" value="MBW4467519.1"/>
    <property type="molecule type" value="Genomic_DNA"/>
</dbReference>
<dbReference type="InterPro" id="IPR000792">
    <property type="entry name" value="Tscrpt_reg_LuxR_C"/>
</dbReference>
<organism evidence="5 6">
    <name type="scientific">Pegethrix bostrychoides GSE-TBD4-15B</name>
    <dbReference type="NCBI Taxonomy" id="2839662"/>
    <lineage>
        <taxon>Bacteria</taxon>
        <taxon>Bacillati</taxon>
        <taxon>Cyanobacteriota</taxon>
        <taxon>Cyanophyceae</taxon>
        <taxon>Oculatellales</taxon>
        <taxon>Oculatellaceae</taxon>
        <taxon>Pegethrix</taxon>
    </lineage>
</organism>
<dbReference type="CDD" id="cd06170">
    <property type="entry name" value="LuxR_C_like"/>
    <property type="match status" value="1"/>
</dbReference>
<dbReference type="Pfam" id="PF00196">
    <property type="entry name" value="GerE"/>
    <property type="match status" value="1"/>
</dbReference>
<dbReference type="SUPFAM" id="SSF55781">
    <property type="entry name" value="GAF domain-like"/>
    <property type="match status" value="1"/>
</dbReference>
<dbReference type="SMART" id="SM00421">
    <property type="entry name" value="HTH_LUXR"/>
    <property type="match status" value="1"/>
</dbReference>
<dbReference type="InterPro" id="IPR003018">
    <property type="entry name" value="GAF"/>
</dbReference>
<keyword evidence="3" id="KW-0804">Transcription</keyword>
<dbReference type="GO" id="GO:0006355">
    <property type="term" value="P:regulation of DNA-templated transcription"/>
    <property type="evidence" value="ECO:0007669"/>
    <property type="project" value="InterPro"/>
</dbReference>
<comment type="caution">
    <text evidence="5">The sequence shown here is derived from an EMBL/GenBank/DDBJ whole genome shotgun (WGS) entry which is preliminary data.</text>
</comment>
<dbReference type="AlphaFoldDB" id="A0A951U652"/>
<proteinExistence type="predicted"/>
<dbReference type="PROSITE" id="PS50043">
    <property type="entry name" value="HTH_LUXR_2"/>
    <property type="match status" value="1"/>
</dbReference>
<evidence type="ECO:0000256" key="1">
    <source>
        <dbReference type="ARBA" id="ARBA00023015"/>
    </source>
</evidence>
<sequence>MPDLLGELLNPTRILFDLQQSNEIAQSLAGCSEPEEIARRVTQGLVEKFGCAFARLWLLEPDRASLKLVASSGLYTRTDGSFARVPMGAYKVGKIAQNRVAFLSNNLAAEPWVGNQDWAIAHQIHGFAGYPLAIHDTVIGVLALFSHQVLEPEFLEVLQTLCTLVTTALEAALRYQRERHLSTTSLSFAHLPLSEQLASILSSTRLALVGTEQPLSLPVTYLILQAAQILRRLGCTYCRLLYSASPRSVTLEAIVPGAEAAPRLELLAGVVAGAGGQLQTQADLKSRSLQVALSLPIESDIESDIESAIESIPAGTALRITCRQSLVQLGLTQLAISAGFTVCSRRDPAIPLLTDDISQIASAHRVIWVQQEPQALPPGIQARLDLSSTVEQLQQAIEAVNRDQVWGWDQATEPPLSERELAILRLLTQGCRDREIAERLIISESTVKFHMNNVLAKLKARTRCQAISLATISGWM</sequence>
<dbReference type="InterPro" id="IPR036388">
    <property type="entry name" value="WH-like_DNA-bd_sf"/>
</dbReference>
<gene>
    <name evidence="5" type="ORF">KME07_19000</name>
</gene>
<name>A0A951U652_9CYAN</name>
<accession>A0A951U652</accession>
<dbReference type="Pfam" id="PF13185">
    <property type="entry name" value="GAF_2"/>
    <property type="match status" value="1"/>
</dbReference>
<protein>
    <submittedName>
        <fullName evidence="5">GAF domain-containing protein</fullName>
    </submittedName>
</protein>
<keyword evidence="1" id="KW-0805">Transcription regulation</keyword>
<dbReference type="SUPFAM" id="SSF46894">
    <property type="entry name" value="C-terminal effector domain of the bipartite response regulators"/>
    <property type="match status" value="1"/>
</dbReference>
<dbReference type="PANTHER" id="PTHR44688:SF25">
    <property type="entry name" value="HTH LUXR-TYPE DOMAIN-CONTAINING PROTEIN"/>
    <property type="match status" value="1"/>
</dbReference>
<evidence type="ECO:0000256" key="3">
    <source>
        <dbReference type="ARBA" id="ARBA00023163"/>
    </source>
</evidence>
<keyword evidence="2" id="KW-0238">DNA-binding</keyword>
<dbReference type="PRINTS" id="PR00038">
    <property type="entry name" value="HTHLUXR"/>
</dbReference>
<reference evidence="5" key="2">
    <citation type="journal article" date="2022" name="Microbiol. Resour. Announc.">
        <title>Metagenome Sequencing to Explore Phylogenomics of Terrestrial Cyanobacteria.</title>
        <authorList>
            <person name="Ward R.D."/>
            <person name="Stajich J.E."/>
            <person name="Johansen J.R."/>
            <person name="Huntemann M."/>
            <person name="Clum A."/>
            <person name="Foster B."/>
            <person name="Foster B."/>
            <person name="Roux S."/>
            <person name="Palaniappan K."/>
            <person name="Varghese N."/>
            <person name="Mukherjee S."/>
            <person name="Reddy T.B.K."/>
            <person name="Daum C."/>
            <person name="Copeland A."/>
            <person name="Chen I.A."/>
            <person name="Ivanova N.N."/>
            <person name="Kyrpides N.C."/>
            <person name="Shapiro N."/>
            <person name="Eloe-Fadrosh E.A."/>
            <person name="Pietrasiak N."/>
        </authorList>
    </citation>
    <scope>NUCLEOTIDE SEQUENCE</scope>
    <source>
        <strain evidence="5">GSE-TBD4-15B</strain>
    </source>
</reference>
<dbReference type="Gene3D" id="3.30.450.40">
    <property type="match status" value="1"/>
</dbReference>
<feature type="domain" description="HTH luxR-type" evidence="4">
    <location>
        <begin position="409"/>
        <end position="474"/>
    </location>
</feature>
<dbReference type="Gene3D" id="1.10.10.10">
    <property type="entry name" value="Winged helix-like DNA-binding domain superfamily/Winged helix DNA-binding domain"/>
    <property type="match status" value="1"/>
</dbReference>
<evidence type="ECO:0000256" key="2">
    <source>
        <dbReference type="ARBA" id="ARBA00023125"/>
    </source>
</evidence>
<evidence type="ECO:0000313" key="6">
    <source>
        <dbReference type="Proteomes" id="UP000707356"/>
    </source>
</evidence>
<dbReference type="PANTHER" id="PTHR44688">
    <property type="entry name" value="DNA-BINDING TRANSCRIPTIONAL ACTIVATOR DEVR_DOSR"/>
    <property type="match status" value="1"/>
</dbReference>
<reference evidence="5" key="1">
    <citation type="submission" date="2021-05" db="EMBL/GenBank/DDBJ databases">
        <authorList>
            <person name="Pietrasiak N."/>
            <person name="Ward R."/>
            <person name="Stajich J.E."/>
            <person name="Kurbessoian T."/>
        </authorList>
    </citation>
    <scope>NUCLEOTIDE SEQUENCE</scope>
    <source>
        <strain evidence="5">GSE-TBD4-15B</strain>
    </source>
</reference>
<dbReference type="Proteomes" id="UP000707356">
    <property type="component" value="Unassembled WGS sequence"/>
</dbReference>
<dbReference type="InterPro" id="IPR016032">
    <property type="entry name" value="Sig_transdc_resp-reg_C-effctor"/>
</dbReference>
<dbReference type="SMART" id="SM00065">
    <property type="entry name" value="GAF"/>
    <property type="match status" value="1"/>
</dbReference>